<dbReference type="InterPro" id="IPR003439">
    <property type="entry name" value="ABC_transporter-like_ATP-bd"/>
</dbReference>
<dbReference type="SUPFAM" id="SSF52540">
    <property type="entry name" value="P-loop containing nucleoside triphosphate hydrolases"/>
    <property type="match status" value="2"/>
</dbReference>
<dbReference type="CDD" id="cd03257">
    <property type="entry name" value="ABC_NikE_OppD_transporters"/>
    <property type="match status" value="2"/>
</dbReference>
<evidence type="ECO:0000259" key="6">
    <source>
        <dbReference type="PROSITE" id="PS50893"/>
    </source>
</evidence>
<dbReference type="InterPro" id="IPR013563">
    <property type="entry name" value="Oligopep_ABC_C"/>
</dbReference>
<dbReference type="PROSITE" id="PS50893">
    <property type="entry name" value="ABC_TRANSPORTER_2"/>
    <property type="match status" value="2"/>
</dbReference>
<dbReference type="GO" id="GO:0055085">
    <property type="term" value="P:transmembrane transport"/>
    <property type="evidence" value="ECO:0007669"/>
    <property type="project" value="UniProtKB-ARBA"/>
</dbReference>
<dbReference type="PANTHER" id="PTHR43776:SF7">
    <property type="entry name" value="D,D-DIPEPTIDE TRANSPORT ATP-BINDING PROTEIN DDPF-RELATED"/>
    <property type="match status" value="1"/>
</dbReference>
<dbReference type="SMART" id="SM00382">
    <property type="entry name" value="AAA"/>
    <property type="match status" value="2"/>
</dbReference>
<dbReference type="OrthoDB" id="3169708at2"/>
<dbReference type="GO" id="GO:0015833">
    <property type="term" value="P:peptide transport"/>
    <property type="evidence" value="ECO:0007669"/>
    <property type="project" value="InterPro"/>
</dbReference>
<gene>
    <name evidence="7" type="ORF">FB471_2517</name>
</gene>
<comment type="similarity">
    <text evidence="1">Belongs to the ABC transporter superfamily.</text>
</comment>
<evidence type="ECO:0000256" key="1">
    <source>
        <dbReference type="ARBA" id="ARBA00005417"/>
    </source>
</evidence>
<dbReference type="Gene3D" id="3.40.50.300">
    <property type="entry name" value="P-loop containing nucleotide triphosphate hydrolases"/>
    <property type="match status" value="2"/>
</dbReference>
<feature type="domain" description="ABC transporter" evidence="6">
    <location>
        <begin position="7"/>
        <end position="253"/>
    </location>
</feature>
<dbReference type="NCBIfam" id="NF008453">
    <property type="entry name" value="PRK11308.1"/>
    <property type="match status" value="2"/>
</dbReference>
<organism evidence="7 8">
    <name type="scientific">Amycolatopsis cihanbeyliensis</name>
    <dbReference type="NCBI Taxonomy" id="1128664"/>
    <lineage>
        <taxon>Bacteria</taxon>
        <taxon>Bacillati</taxon>
        <taxon>Actinomycetota</taxon>
        <taxon>Actinomycetes</taxon>
        <taxon>Pseudonocardiales</taxon>
        <taxon>Pseudonocardiaceae</taxon>
        <taxon>Amycolatopsis</taxon>
    </lineage>
</organism>
<dbReference type="PANTHER" id="PTHR43776">
    <property type="entry name" value="TRANSPORT ATP-BINDING PROTEIN"/>
    <property type="match status" value="1"/>
</dbReference>
<dbReference type="RefSeq" id="WP_141998016.1">
    <property type="nucleotide sequence ID" value="NZ_VFML01000001.1"/>
</dbReference>
<keyword evidence="3" id="KW-0547">Nucleotide-binding</keyword>
<dbReference type="GO" id="GO:0005524">
    <property type="term" value="F:ATP binding"/>
    <property type="evidence" value="ECO:0007669"/>
    <property type="project" value="UniProtKB-KW"/>
</dbReference>
<sequence length="552" mass="59093">MSPLLSVRELRVSYHGPAAPVRALDGVDLTVGGGQTVAVVGESGAGKSTLALGLLGLLPPAARTLGGEIRLGGRELLALDDRELRAVRGREIAFIPQDPGTALNPVVPVGVQVAEALRIHRLADRAAARSAAADLLDTAGLPAGRATNYPHELSGGMRQRVLIAIALAGRPKVIVADEPTSALDVVVQARLLDHLAELTAESGTSVVLITHDLGIAAERAEHIVVMYRGRSVESGPAESLLARPRHSHTRLLVESAPSLNSARLTAATPPVAVPRQPLLTVSGLAKTFAGPGWRGRHRRTAVAGVDFTVDRGETLALVGESGAGKSTVARLLVRLEEPTAGGMRFDGAEVAELRGAALRRFRRRVQLIFQDPFACLNPRFTVAELLDEPLRAFKLGDRAARWDRVREVAGQVALSPALLGRRPGELSGGQCQRVAIARAIAVQPDLLVCDEPASSLDTSVQAQLLRLLVRLQAELGLSYVFITHDLAVVRQIADRVAVLRNGRIVESGPVDEVFVTPADPYTRELLSAVPRKRRTTTGVHDRTEFERERERR</sequence>
<dbReference type="PROSITE" id="PS00211">
    <property type="entry name" value="ABC_TRANSPORTER_1"/>
    <property type="match status" value="2"/>
</dbReference>
<protein>
    <submittedName>
        <fullName evidence="7">Peptide/nickel transport system ATP-binding protein</fullName>
    </submittedName>
</protein>
<comment type="caution">
    <text evidence="7">The sequence shown here is derived from an EMBL/GenBank/DDBJ whole genome shotgun (WGS) entry which is preliminary data.</text>
</comment>
<reference evidence="7 8" key="1">
    <citation type="submission" date="2019-06" db="EMBL/GenBank/DDBJ databases">
        <title>Sequencing the genomes of 1000 actinobacteria strains.</title>
        <authorList>
            <person name="Klenk H.-P."/>
        </authorList>
    </citation>
    <scope>NUCLEOTIDE SEQUENCE [LARGE SCALE GENOMIC DNA]</scope>
    <source>
        <strain evidence="7 8">DSM 45679</strain>
    </source>
</reference>
<dbReference type="InterPro" id="IPR017871">
    <property type="entry name" value="ABC_transporter-like_CS"/>
</dbReference>
<dbReference type="EMBL" id="VFML01000001">
    <property type="protein sequence ID" value="TQJ02772.1"/>
    <property type="molecule type" value="Genomic_DNA"/>
</dbReference>
<dbReference type="InterPro" id="IPR027417">
    <property type="entry name" value="P-loop_NTPase"/>
</dbReference>
<dbReference type="Pfam" id="PF08352">
    <property type="entry name" value="oligo_HPY"/>
    <property type="match status" value="2"/>
</dbReference>
<evidence type="ECO:0000256" key="5">
    <source>
        <dbReference type="SAM" id="MobiDB-lite"/>
    </source>
</evidence>
<feature type="region of interest" description="Disordered" evidence="5">
    <location>
        <begin position="533"/>
        <end position="552"/>
    </location>
</feature>
<evidence type="ECO:0000256" key="2">
    <source>
        <dbReference type="ARBA" id="ARBA00022448"/>
    </source>
</evidence>
<evidence type="ECO:0000313" key="7">
    <source>
        <dbReference type="EMBL" id="TQJ02772.1"/>
    </source>
</evidence>
<dbReference type="InterPro" id="IPR050319">
    <property type="entry name" value="ABC_transp_ATP-bind"/>
</dbReference>
<dbReference type="GO" id="GO:0016887">
    <property type="term" value="F:ATP hydrolysis activity"/>
    <property type="evidence" value="ECO:0007669"/>
    <property type="project" value="InterPro"/>
</dbReference>
<evidence type="ECO:0000313" key="8">
    <source>
        <dbReference type="Proteomes" id="UP000320876"/>
    </source>
</evidence>
<dbReference type="AlphaFoldDB" id="A0A542DI48"/>
<name>A0A542DI48_AMYCI</name>
<dbReference type="Pfam" id="PF00005">
    <property type="entry name" value="ABC_tran"/>
    <property type="match status" value="2"/>
</dbReference>
<evidence type="ECO:0000256" key="3">
    <source>
        <dbReference type="ARBA" id="ARBA00022741"/>
    </source>
</evidence>
<evidence type="ECO:0000256" key="4">
    <source>
        <dbReference type="ARBA" id="ARBA00022840"/>
    </source>
</evidence>
<feature type="domain" description="ABC transporter" evidence="6">
    <location>
        <begin position="279"/>
        <end position="526"/>
    </location>
</feature>
<proteinExistence type="inferred from homology"/>
<keyword evidence="2" id="KW-0813">Transport</keyword>
<dbReference type="NCBIfam" id="NF007739">
    <property type="entry name" value="PRK10419.1"/>
    <property type="match status" value="2"/>
</dbReference>
<dbReference type="InterPro" id="IPR003593">
    <property type="entry name" value="AAA+_ATPase"/>
</dbReference>
<keyword evidence="4 7" id="KW-0067">ATP-binding</keyword>
<accession>A0A542DI48</accession>
<feature type="compositionally biased region" description="Basic and acidic residues" evidence="5">
    <location>
        <begin position="539"/>
        <end position="552"/>
    </location>
</feature>
<keyword evidence="8" id="KW-1185">Reference proteome</keyword>
<dbReference type="Proteomes" id="UP000320876">
    <property type="component" value="Unassembled WGS sequence"/>
</dbReference>